<accession>A0A0A9CCF3</accession>
<dbReference type="EMBL" id="GBRH01228728">
    <property type="protein sequence ID" value="JAD69167.1"/>
    <property type="molecule type" value="Transcribed_RNA"/>
</dbReference>
<reference evidence="1" key="2">
    <citation type="journal article" date="2015" name="Data Brief">
        <title>Shoot transcriptome of the giant reed, Arundo donax.</title>
        <authorList>
            <person name="Barrero R.A."/>
            <person name="Guerrero F.D."/>
            <person name="Moolhuijzen P."/>
            <person name="Goolsby J.A."/>
            <person name="Tidwell J."/>
            <person name="Bellgard S.E."/>
            <person name="Bellgard M.I."/>
        </authorList>
    </citation>
    <scope>NUCLEOTIDE SEQUENCE</scope>
    <source>
        <tissue evidence="1">Shoot tissue taken approximately 20 cm above the soil surface</tissue>
    </source>
</reference>
<name>A0A0A9CCF3_ARUDO</name>
<reference evidence="1" key="1">
    <citation type="submission" date="2014-09" db="EMBL/GenBank/DDBJ databases">
        <authorList>
            <person name="Magalhaes I.L.F."/>
            <person name="Oliveira U."/>
            <person name="Santos F.R."/>
            <person name="Vidigal T.H.D.A."/>
            <person name="Brescovit A.D."/>
            <person name="Santos A.J."/>
        </authorList>
    </citation>
    <scope>NUCLEOTIDE SEQUENCE</scope>
    <source>
        <tissue evidence="1">Shoot tissue taken approximately 20 cm above the soil surface</tissue>
    </source>
</reference>
<protein>
    <submittedName>
        <fullName evidence="1">Uncharacterized protein</fullName>
    </submittedName>
</protein>
<organism evidence="1">
    <name type="scientific">Arundo donax</name>
    <name type="common">Giant reed</name>
    <name type="synonym">Donax arundinaceus</name>
    <dbReference type="NCBI Taxonomy" id="35708"/>
    <lineage>
        <taxon>Eukaryota</taxon>
        <taxon>Viridiplantae</taxon>
        <taxon>Streptophyta</taxon>
        <taxon>Embryophyta</taxon>
        <taxon>Tracheophyta</taxon>
        <taxon>Spermatophyta</taxon>
        <taxon>Magnoliopsida</taxon>
        <taxon>Liliopsida</taxon>
        <taxon>Poales</taxon>
        <taxon>Poaceae</taxon>
        <taxon>PACMAD clade</taxon>
        <taxon>Arundinoideae</taxon>
        <taxon>Arundineae</taxon>
        <taxon>Arundo</taxon>
    </lineage>
</organism>
<sequence length="68" mass="7462">MGRMDIFSLPGIWWILFTSNPGDEITTRGKVGQPLQSTSEFDRSTVLTDKSSLGTLLRLVGMFGVVAE</sequence>
<proteinExistence type="predicted"/>
<evidence type="ECO:0000313" key="1">
    <source>
        <dbReference type="EMBL" id="JAD69167.1"/>
    </source>
</evidence>
<dbReference type="AlphaFoldDB" id="A0A0A9CCF3"/>